<evidence type="ECO:0008006" key="7">
    <source>
        <dbReference type="Google" id="ProtNLM"/>
    </source>
</evidence>
<reference evidence="6" key="2">
    <citation type="submission" date="2015-01" db="EMBL/GenBank/DDBJ databases">
        <title>Evolutionary Origins and Diversification of the Mycorrhizal Mutualists.</title>
        <authorList>
            <consortium name="DOE Joint Genome Institute"/>
            <consortium name="Mycorrhizal Genomics Consortium"/>
            <person name="Kohler A."/>
            <person name="Kuo A."/>
            <person name="Nagy L.G."/>
            <person name="Floudas D."/>
            <person name="Copeland A."/>
            <person name="Barry K.W."/>
            <person name="Cichocki N."/>
            <person name="Veneault-Fourrey C."/>
            <person name="LaButti K."/>
            <person name="Lindquist E.A."/>
            <person name="Lipzen A."/>
            <person name="Lundell T."/>
            <person name="Morin E."/>
            <person name="Murat C."/>
            <person name="Riley R."/>
            <person name="Ohm R."/>
            <person name="Sun H."/>
            <person name="Tunlid A."/>
            <person name="Henrissat B."/>
            <person name="Grigoriev I.V."/>
            <person name="Hibbett D.S."/>
            <person name="Martin F."/>
        </authorList>
    </citation>
    <scope>NUCLEOTIDE SEQUENCE [LARGE SCALE GENOMIC DNA]</scope>
    <source>
        <strain evidence="6">Foug A</strain>
    </source>
</reference>
<evidence type="ECO:0000256" key="2">
    <source>
        <dbReference type="ARBA" id="ARBA00022737"/>
    </source>
</evidence>
<dbReference type="SMART" id="SM00320">
    <property type="entry name" value="WD40"/>
    <property type="match status" value="2"/>
</dbReference>
<keyword evidence="2" id="KW-0677">Repeat</keyword>
<feature type="region of interest" description="Disordered" evidence="4">
    <location>
        <begin position="177"/>
        <end position="200"/>
    </location>
</feature>
<proteinExistence type="inferred from homology"/>
<dbReference type="Proteomes" id="UP000053989">
    <property type="component" value="Unassembled WGS sequence"/>
</dbReference>
<protein>
    <recommendedName>
        <fullName evidence="7">SVP1-like protein 2</fullName>
    </recommendedName>
</protein>
<evidence type="ECO:0000256" key="4">
    <source>
        <dbReference type="SAM" id="MobiDB-lite"/>
    </source>
</evidence>
<evidence type="ECO:0000313" key="6">
    <source>
        <dbReference type="Proteomes" id="UP000053989"/>
    </source>
</evidence>
<dbReference type="InterPro" id="IPR001680">
    <property type="entry name" value="WD40_rpt"/>
</dbReference>
<gene>
    <name evidence="5" type="ORF">SCLCIDRAFT_104591</name>
</gene>
<feature type="compositionally biased region" description="Pro residues" evidence="4">
    <location>
        <begin position="177"/>
        <end position="197"/>
    </location>
</feature>
<feature type="compositionally biased region" description="Low complexity" evidence="4">
    <location>
        <begin position="414"/>
        <end position="423"/>
    </location>
</feature>
<evidence type="ECO:0000256" key="1">
    <source>
        <dbReference type="ARBA" id="ARBA00022574"/>
    </source>
</evidence>
<dbReference type="OrthoDB" id="1667587at2759"/>
<feature type="compositionally biased region" description="Basic and acidic residues" evidence="4">
    <location>
        <begin position="424"/>
        <end position="439"/>
    </location>
</feature>
<keyword evidence="1" id="KW-0853">WD repeat</keyword>
<dbReference type="InParanoid" id="A0A0C3EL80"/>
<dbReference type="STRING" id="1036808.A0A0C3EL80"/>
<reference evidence="5 6" key="1">
    <citation type="submission" date="2014-04" db="EMBL/GenBank/DDBJ databases">
        <authorList>
            <consortium name="DOE Joint Genome Institute"/>
            <person name="Kuo A."/>
            <person name="Kohler A."/>
            <person name="Nagy L.G."/>
            <person name="Floudas D."/>
            <person name="Copeland A."/>
            <person name="Barry K.W."/>
            <person name="Cichocki N."/>
            <person name="Veneault-Fourrey C."/>
            <person name="LaButti K."/>
            <person name="Lindquist E.A."/>
            <person name="Lipzen A."/>
            <person name="Lundell T."/>
            <person name="Morin E."/>
            <person name="Murat C."/>
            <person name="Sun H."/>
            <person name="Tunlid A."/>
            <person name="Henrissat B."/>
            <person name="Grigoriev I.V."/>
            <person name="Hibbett D.S."/>
            <person name="Martin F."/>
            <person name="Nordberg H.P."/>
            <person name="Cantor M.N."/>
            <person name="Hua S.X."/>
        </authorList>
    </citation>
    <scope>NUCLEOTIDE SEQUENCE [LARGE SCALE GENOMIC DNA]</scope>
    <source>
        <strain evidence="5 6">Foug A</strain>
    </source>
</reference>
<evidence type="ECO:0000313" key="5">
    <source>
        <dbReference type="EMBL" id="KIM68641.1"/>
    </source>
</evidence>
<keyword evidence="6" id="KW-1185">Reference proteome</keyword>
<dbReference type="EMBL" id="KN822008">
    <property type="protein sequence ID" value="KIM68641.1"/>
    <property type="molecule type" value="Genomic_DNA"/>
</dbReference>
<dbReference type="FunCoup" id="A0A0C3EL80">
    <property type="interactions" value="371"/>
</dbReference>
<dbReference type="InterPro" id="IPR036322">
    <property type="entry name" value="WD40_repeat_dom_sf"/>
</dbReference>
<name>A0A0C3EL80_9AGAM</name>
<dbReference type="PANTHER" id="PTHR11227">
    <property type="entry name" value="WD-REPEAT PROTEIN INTERACTING WITH PHOSPHOINOSIDES WIPI -RELATED"/>
    <property type="match status" value="1"/>
</dbReference>
<dbReference type="InterPro" id="IPR015943">
    <property type="entry name" value="WD40/YVTN_repeat-like_dom_sf"/>
</dbReference>
<accession>A0A0C3EL80</accession>
<comment type="similarity">
    <text evidence="3">Belongs to the WD repeat PROPPIN family.</text>
</comment>
<dbReference type="Gene3D" id="2.130.10.10">
    <property type="entry name" value="YVTN repeat-like/Quinoprotein amine dehydrogenase"/>
    <property type="match status" value="1"/>
</dbReference>
<dbReference type="SUPFAM" id="SSF50978">
    <property type="entry name" value="WD40 repeat-like"/>
    <property type="match status" value="1"/>
</dbReference>
<evidence type="ECO:0000256" key="3">
    <source>
        <dbReference type="ARBA" id="ARBA00025740"/>
    </source>
</evidence>
<organism evidence="5 6">
    <name type="scientific">Scleroderma citrinum Foug A</name>
    <dbReference type="NCBI Taxonomy" id="1036808"/>
    <lineage>
        <taxon>Eukaryota</taxon>
        <taxon>Fungi</taxon>
        <taxon>Dikarya</taxon>
        <taxon>Basidiomycota</taxon>
        <taxon>Agaricomycotina</taxon>
        <taxon>Agaricomycetes</taxon>
        <taxon>Agaricomycetidae</taxon>
        <taxon>Boletales</taxon>
        <taxon>Sclerodermatineae</taxon>
        <taxon>Sclerodermataceae</taxon>
        <taxon>Scleroderma</taxon>
    </lineage>
</organism>
<dbReference type="Pfam" id="PF21032">
    <property type="entry name" value="PROPPIN"/>
    <property type="match status" value="1"/>
</dbReference>
<sequence length="456" mass="49972">MNLARHSITPSSPVHIFNAQFDADCEIFTTVTPAGFAVYQTWPLKLLRKRELSGGTLAAVVPCHTSSLLFLLGGGRSPLYPPNKVILWDDAAGTEVAELEFREKVGGLTCRRGWLGVALRRRVVVFEVHETVIRRGEYDTCDNPRGVLAMATAPYATLLVIPGRQMGHVQLVQLPPCKPPEPLGPPPPIPPSKPPPSLAKHPVSIIAAHESPLTTLSVTSSGRLVATTSLRGTLVRIWEAQSGKLLKEFRRGSDKAEIYGVAFRHDEKEVAVWSDKGTVHVFSLAPTGGSNRQSSLSPLSPFLPLPKYFDSQWSYAQYRIPAQAAHISLTSTSFVRSPGTDLAADEKCVVGWIKVPSPAQEPIHEYQLIALTYSGGWYRLSLPLKGPYTQPSNQGGGILSESPKAASVARRRTPSISSITSVSDKGKGKERERDRKDSRDLVLEEYRKYGRWDGWG</sequence>
<feature type="region of interest" description="Disordered" evidence="4">
    <location>
        <begin position="391"/>
        <end position="439"/>
    </location>
</feature>
<dbReference type="AlphaFoldDB" id="A0A0C3EL80"/>
<dbReference type="HOGENOM" id="CLU_039768_0_0_1"/>
<dbReference type="GO" id="GO:0005737">
    <property type="term" value="C:cytoplasm"/>
    <property type="evidence" value="ECO:0007669"/>
    <property type="project" value="UniProtKB-ARBA"/>
</dbReference>
<dbReference type="InterPro" id="IPR048720">
    <property type="entry name" value="PROPPIN"/>
</dbReference>